<name>A0A6H1SY75_ECOLX</name>
<evidence type="ECO:0000259" key="4">
    <source>
        <dbReference type="PROSITE" id="PS50995"/>
    </source>
</evidence>
<dbReference type="GO" id="GO:0003700">
    <property type="term" value="F:DNA-binding transcription factor activity"/>
    <property type="evidence" value="ECO:0007669"/>
    <property type="project" value="InterPro"/>
</dbReference>
<keyword evidence="3" id="KW-0804">Transcription</keyword>
<feature type="domain" description="HTH marR-type" evidence="4">
    <location>
        <begin position="7"/>
        <end position="150"/>
    </location>
</feature>
<keyword evidence="5" id="KW-0614">Plasmid</keyword>
<evidence type="ECO:0000256" key="2">
    <source>
        <dbReference type="ARBA" id="ARBA00023125"/>
    </source>
</evidence>
<dbReference type="InterPro" id="IPR036390">
    <property type="entry name" value="WH_DNA-bd_sf"/>
</dbReference>
<accession>A0A6H1SY75</accession>
<dbReference type="PANTHER" id="PTHR35790:SF4">
    <property type="entry name" value="HTH-TYPE TRANSCRIPTIONAL REGULATOR PCHR"/>
    <property type="match status" value="1"/>
</dbReference>
<dbReference type="SUPFAM" id="SSF46785">
    <property type="entry name" value="Winged helix' DNA-binding domain"/>
    <property type="match status" value="1"/>
</dbReference>
<dbReference type="InterPro" id="IPR052067">
    <property type="entry name" value="Metal_resp_HTH_trans_reg"/>
</dbReference>
<dbReference type="InterPro" id="IPR000835">
    <property type="entry name" value="HTH_MarR-typ"/>
</dbReference>
<proteinExistence type="predicted"/>
<evidence type="ECO:0000313" key="5">
    <source>
        <dbReference type="EMBL" id="QIS33511.1"/>
    </source>
</evidence>
<dbReference type="Gene3D" id="1.10.10.10">
    <property type="entry name" value="Winged helix-like DNA-binding domain superfamily/Winged helix DNA-binding domain"/>
    <property type="match status" value="1"/>
</dbReference>
<dbReference type="PROSITE" id="PS50995">
    <property type="entry name" value="HTH_MARR_2"/>
    <property type="match status" value="1"/>
</dbReference>
<dbReference type="EMBL" id="MN848327">
    <property type="protein sequence ID" value="QIS33511.1"/>
    <property type="molecule type" value="Genomic_DNA"/>
</dbReference>
<dbReference type="RefSeq" id="WP_136655511.1">
    <property type="nucleotide sequence ID" value="NZ_CP037911.1"/>
</dbReference>
<evidence type="ECO:0000256" key="1">
    <source>
        <dbReference type="ARBA" id="ARBA00023015"/>
    </source>
</evidence>
<gene>
    <name evidence="5" type="ORF">pT16RC-1_00015</name>
</gene>
<protein>
    <submittedName>
        <fullName evidence="5">MarR family transcriptional regulator</fullName>
    </submittedName>
</protein>
<organism evidence="5">
    <name type="scientific">Escherichia coli</name>
    <dbReference type="NCBI Taxonomy" id="562"/>
    <lineage>
        <taxon>Bacteria</taxon>
        <taxon>Pseudomonadati</taxon>
        <taxon>Pseudomonadota</taxon>
        <taxon>Gammaproteobacteria</taxon>
        <taxon>Enterobacterales</taxon>
        <taxon>Enterobacteriaceae</taxon>
        <taxon>Escherichia</taxon>
    </lineage>
</organism>
<dbReference type="GO" id="GO:0003677">
    <property type="term" value="F:DNA binding"/>
    <property type="evidence" value="ECO:0007669"/>
    <property type="project" value="UniProtKB-KW"/>
</dbReference>
<dbReference type="AlphaFoldDB" id="A0A6H1SY75"/>
<dbReference type="SMART" id="SM00347">
    <property type="entry name" value="HTH_MARR"/>
    <property type="match status" value="1"/>
</dbReference>
<dbReference type="InterPro" id="IPR036388">
    <property type="entry name" value="WH-like_DNA-bd_sf"/>
</dbReference>
<dbReference type="PROSITE" id="PS01117">
    <property type="entry name" value="HTH_MARR_1"/>
    <property type="match status" value="1"/>
</dbReference>
<reference evidence="5" key="1">
    <citation type="submission" date="2019-12" db="EMBL/GenBank/DDBJ databases">
        <title>The complete sequence of a plasmid.</title>
        <authorList>
            <person name="He D."/>
            <person name="Wang L."/>
            <person name="Li R."/>
        </authorList>
    </citation>
    <scope>NUCLEOTIDE SEQUENCE</scope>
    <source>
        <strain evidence="5">T16RC</strain>
        <plasmid evidence="5">pT16RC-1</plasmid>
    </source>
</reference>
<dbReference type="Pfam" id="PF01047">
    <property type="entry name" value="MarR"/>
    <property type="match status" value="1"/>
</dbReference>
<evidence type="ECO:0000256" key="3">
    <source>
        <dbReference type="ARBA" id="ARBA00023163"/>
    </source>
</evidence>
<dbReference type="PANTHER" id="PTHR35790">
    <property type="entry name" value="HTH-TYPE TRANSCRIPTIONAL REGULATOR PCHR"/>
    <property type="match status" value="1"/>
</dbReference>
<keyword evidence="1" id="KW-0805">Transcription regulation</keyword>
<sequence>MIMTTQTEKMYRTLVKLIHAQEIHREKKREILLKDLGNYTLTQLHILSCIQQHDAVNNKVLSDALALTKAAVSKAVNKLLKDELITTYQVEDNQKSIFYQLTKEGEHIADIHHVLHEQAKANYLNFLATMDDETLAKAQLFLEALTNYLEE</sequence>
<dbReference type="InterPro" id="IPR023187">
    <property type="entry name" value="Tscrpt_reg_MarR-type_CS"/>
</dbReference>
<geneLocation type="plasmid" evidence="5">
    <name>pT16RC-1</name>
</geneLocation>
<keyword evidence="2" id="KW-0238">DNA-binding</keyword>